<dbReference type="Proteomes" id="UP000295525">
    <property type="component" value="Unassembled WGS sequence"/>
</dbReference>
<dbReference type="InterPro" id="IPR036390">
    <property type="entry name" value="WH_DNA-bd_sf"/>
</dbReference>
<gene>
    <name evidence="5" type="ORF">EDC26_102408</name>
</gene>
<protein>
    <submittedName>
        <fullName evidence="5">DNA-binding MarR family transcriptional regulator</fullName>
    </submittedName>
</protein>
<dbReference type="OrthoDB" id="5947517at2"/>
<dbReference type="PROSITE" id="PS50995">
    <property type="entry name" value="HTH_MARR_2"/>
    <property type="match status" value="1"/>
</dbReference>
<dbReference type="PANTHER" id="PTHR42756">
    <property type="entry name" value="TRANSCRIPTIONAL REGULATOR, MARR"/>
    <property type="match status" value="1"/>
</dbReference>
<evidence type="ECO:0000259" key="4">
    <source>
        <dbReference type="PROSITE" id="PS50995"/>
    </source>
</evidence>
<keyword evidence="1" id="KW-0805">Transcription regulation</keyword>
<dbReference type="AlphaFoldDB" id="A0A4V2UZ92"/>
<dbReference type="PANTHER" id="PTHR42756:SF1">
    <property type="entry name" value="TRANSCRIPTIONAL REPRESSOR OF EMRAB OPERON"/>
    <property type="match status" value="1"/>
</dbReference>
<accession>A0A4V2UZ92</accession>
<dbReference type="PRINTS" id="PR00598">
    <property type="entry name" value="HTHMARR"/>
</dbReference>
<dbReference type="GO" id="GO:0003677">
    <property type="term" value="F:DNA binding"/>
    <property type="evidence" value="ECO:0007669"/>
    <property type="project" value="UniProtKB-KW"/>
</dbReference>
<dbReference type="SMART" id="SM00347">
    <property type="entry name" value="HTH_MARR"/>
    <property type="match status" value="1"/>
</dbReference>
<dbReference type="Gene3D" id="1.10.10.10">
    <property type="entry name" value="Winged helix-like DNA-binding domain superfamily/Winged helix DNA-binding domain"/>
    <property type="match status" value="1"/>
</dbReference>
<name>A0A4V2UZ92_9BURK</name>
<evidence type="ECO:0000256" key="2">
    <source>
        <dbReference type="ARBA" id="ARBA00023125"/>
    </source>
</evidence>
<organism evidence="5 6">
    <name type="scientific">Paralcaligenes ureilyticus</name>
    <dbReference type="NCBI Taxonomy" id="627131"/>
    <lineage>
        <taxon>Bacteria</taxon>
        <taxon>Pseudomonadati</taxon>
        <taxon>Pseudomonadota</taxon>
        <taxon>Betaproteobacteria</taxon>
        <taxon>Burkholderiales</taxon>
        <taxon>Alcaligenaceae</taxon>
        <taxon>Paralcaligenes</taxon>
    </lineage>
</organism>
<dbReference type="GO" id="GO:0003700">
    <property type="term" value="F:DNA-binding transcription factor activity"/>
    <property type="evidence" value="ECO:0007669"/>
    <property type="project" value="InterPro"/>
</dbReference>
<evidence type="ECO:0000313" key="6">
    <source>
        <dbReference type="Proteomes" id="UP000295525"/>
    </source>
</evidence>
<dbReference type="InterPro" id="IPR036388">
    <property type="entry name" value="WH-like_DNA-bd_sf"/>
</dbReference>
<evidence type="ECO:0000313" key="5">
    <source>
        <dbReference type="EMBL" id="TCT10448.1"/>
    </source>
</evidence>
<keyword evidence="2 5" id="KW-0238">DNA-binding</keyword>
<comment type="caution">
    <text evidence="5">The sequence shown here is derived from an EMBL/GenBank/DDBJ whole genome shotgun (WGS) entry which is preliminary data.</text>
</comment>
<reference evidence="5 6" key="1">
    <citation type="submission" date="2019-03" db="EMBL/GenBank/DDBJ databases">
        <title>Genomic Encyclopedia of Type Strains, Phase IV (KMG-IV): sequencing the most valuable type-strain genomes for metagenomic binning, comparative biology and taxonomic classification.</title>
        <authorList>
            <person name="Goeker M."/>
        </authorList>
    </citation>
    <scope>NUCLEOTIDE SEQUENCE [LARGE SCALE GENOMIC DNA]</scope>
    <source>
        <strain evidence="5 6">DSM 24591</strain>
    </source>
</reference>
<dbReference type="Pfam" id="PF01047">
    <property type="entry name" value="MarR"/>
    <property type="match status" value="1"/>
</dbReference>
<feature type="domain" description="HTH marR-type" evidence="4">
    <location>
        <begin position="34"/>
        <end position="168"/>
    </location>
</feature>
<evidence type="ECO:0000256" key="1">
    <source>
        <dbReference type="ARBA" id="ARBA00023015"/>
    </source>
</evidence>
<evidence type="ECO:0000256" key="3">
    <source>
        <dbReference type="ARBA" id="ARBA00023163"/>
    </source>
</evidence>
<keyword evidence="6" id="KW-1185">Reference proteome</keyword>
<dbReference type="EMBL" id="SMAJ01000002">
    <property type="protein sequence ID" value="TCT10448.1"/>
    <property type="molecule type" value="Genomic_DNA"/>
</dbReference>
<dbReference type="InterPro" id="IPR000835">
    <property type="entry name" value="HTH_MarR-typ"/>
</dbReference>
<dbReference type="SUPFAM" id="SSF46785">
    <property type="entry name" value="Winged helix' DNA-binding domain"/>
    <property type="match status" value="1"/>
</dbReference>
<keyword evidence="3" id="KW-0804">Transcription</keyword>
<proteinExistence type="predicted"/>
<sequence length="171" mass="19720">MSPPSSNPPSSFNSFEQAMRDLSRRLSSRGVMRESVIARLIQHVASALNDYMDEPFKAHGLNTTLWTSMVVIYASQNHCLKPSELSVFMNSSRTNSTRVARELQRHGFVNRVADENDRRQLFLQLTPKGVTFVETFLPTRRAYIKHALEEFTAKEVDEFERLLHKLLHKLD</sequence>